<keyword evidence="14" id="KW-1185">Reference proteome</keyword>
<evidence type="ECO:0000256" key="5">
    <source>
        <dbReference type="ARBA" id="ARBA00022917"/>
    </source>
</evidence>
<dbReference type="Pfam" id="PF09334">
    <property type="entry name" value="tRNA-synt_1g"/>
    <property type="match status" value="1"/>
</dbReference>
<evidence type="ECO:0000256" key="3">
    <source>
        <dbReference type="ARBA" id="ARBA00022741"/>
    </source>
</evidence>
<dbReference type="GO" id="GO:0006431">
    <property type="term" value="P:methionyl-tRNA aminoacylation"/>
    <property type="evidence" value="ECO:0007669"/>
    <property type="project" value="InterPro"/>
</dbReference>
<evidence type="ECO:0000256" key="4">
    <source>
        <dbReference type="ARBA" id="ARBA00022840"/>
    </source>
</evidence>
<evidence type="ECO:0000259" key="12">
    <source>
        <dbReference type="Pfam" id="PF09334"/>
    </source>
</evidence>
<accession>A0AA35TWS4</accession>
<comment type="caution">
    <text evidence="13">The sequence shown here is derived from an EMBL/GenBank/DDBJ whole genome shotgun (WGS) entry which is preliminary data.</text>
</comment>
<dbReference type="PANTHER" id="PTHR43326:SF1">
    <property type="entry name" value="METHIONINE--TRNA LIGASE, MITOCHONDRIAL"/>
    <property type="match status" value="1"/>
</dbReference>
<dbReference type="EMBL" id="CASHTH010004295">
    <property type="protein sequence ID" value="CAI8055679.1"/>
    <property type="molecule type" value="Genomic_DNA"/>
</dbReference>
<comment type="similarity">
    <text evidence="10">Belongs to the class-I aminoacyl-tRNA synthetase family.</text>
</comment>
<dbReference type="InterPro" id="IPR015413">
    <property type="entry name" value="Methionyl/Leucyl_tRNA_Synth"/>
</dbReference>
<dbReference type="PRINTS" id="PR01041">
    <property type="entry name" value="TRNASYNTHMET"/>
</dbReference>
<evidence type="ECO:0000256" key="11">
    <source>
        <dbReference type="SAM" id="MobiDB-lite"/>
    </source>
</evidence>
<keyword evidence="5 10" id="KW-0648">Protein biosynthesis</keyword>
<dbReference type="Gene3D" id="3.40.50.620">
    <property type="entry name" value="HUPs"/>
    <property type="match status" value="1"/>
</dbReference>
<evidence type="ECO:0000256" key="7">
    <source>
        <dbReference type="ARBA" id="ARBA00026124"/>
    </source>
</evidence>
<keyword evidence="3 10" id="KW-0547">Nucleotide-binding</keyword>
<reference evidence="13" key="1">
    <citation type="submission" date="2023-03" db="EMBL/GenBank/DDBJ databases">
        <authorList>
            <person name="Steffen K."/>
            <person name="Cardenas P."/>
        </authorList>
    </citation>
    <scope>NUCLEOTIDE SEQUENCE</scope>
</reference>
<dbReference type="InterPro" id="IPR033911">
    <property type="entry name" value="MetRS_core"/>
</dbReference>
<comment type="catalytic activity">
    <reaction evidence="9">
        <text>tRNA(Met) + L-methionine + ATP = L-methionyl-tRNA(Met) + AMP + diphosphate</text>
        <dbReference type="Rhea" id="RHEA:13481"/>
        <dbReference type="Rhea" id="RHEA-COMP:9667"/>
        <dbReference type="Rhea" id="RHEA-COMP:9698"/>
        <dbReference type="ChEBI" id="CHEBI:30616"/>
        <dbReference type="ChEBI" id="CHEBI:33019"/>
        <dbReference type="ChEBI" id="CHEBI:57844"/>
        <dbReference type="ChEBI" id="CHEBI:78442"/>
        <dbReference type="ChEBI" id="CHEBI:78530"/>
        <dbReference type="ChEBI" id="CHEBI:456215"/>
        <dbReference type="EC" id="6.1.1.10"/>
    </reaction>
</comment>
<evidence type="ECO:0000256" key="2">
    <source>
        <dbReference type="ARBA" id="ARBA00022598"/>
    </source>
</evidence>
<sequence length="406" mass="46066">MRVVYGRLAHARGFGDSPPEENGSRFMGFARFSRRFFSSQANRAAYSFITTPIFYVNAAPHIGHLYTAVLGDAAHRWSQLAGATPTIFTTGTDEHGLKIQKRLFDTAEISSTDYVRTTENRHVDTVHKFWNVLREGDHIYKGQYEGWYSVPDETFLSPSQATDGTEPGTKVSVETGHAVEWSSEENYMFRLSSFRDRLLEWIDSRPYPVIPESSRQRVRHWLLHETNSDLSVSRPRSRLHWGVPVPNDSSQTIYVWLDALVNYLTVSITPSQISHNSQTHRHDNGTEICGSVWPATNQIVGKDILKFHAVYWPAFLMAAGLPLPRRIVSHAHWTIGKSKITQKSVWLPRQMQTSPTPWVTYSRGSVPRDSTPGDPDSNFTPSCSPRSRGRIFTVPPSVERVKKTSH</sequence>
<feature type="domain" description="Methionyl/Leucyl tRNA synthetase" evidence="12">
    <location>
        <begin position="99"/>
        <end position="342"/>
    </location>
</feature>
<dbReference type="Proteomes" id="UP001174909">
    <property type="component" value="Unassembled WGS sequence"/>
</dbReference>
<feature type="region of interest" description="Disordered" evidence="11">
    <location>
        <begin position="357"/>
        <end position="406"/>
    </location>
</feature>
<keyword evidence="2 10" id="KW-0436">Ligase</keyword>
<dbReference type="GO" id="GO:0005739">
    <property type="term" value="C:mitochondrion"/>
    <property type="evidence" value="ECO:0007669"/>
    <property type="project" value="UniProtKB-ARBA"/>
</dbReference>
<evidence type="ECO:0000313" key="13">
    <source>
        <dbReference type="EMBL" id="CAI8055679.1"/>
    </source>
</evidence>
<dbReference type="EC" id="6.1.1.10" evidence="1"/>
<dbReference type="GO" id="GO:0005524">
    <property type="term" value="F:ATP binding"/>
    <property type="evidence" value="ECO:0007669"/>
    <property type="project" value="UniProtKB-KW"/>
</dbReference>
<dbReference type="AlphaFoldDB" id="A0AA35TWS4"/>
<keyword evidence="4 10" id="KW-0067">ATP-binding</keyword>
<keyword evidence="6 10" id="KW-0030">Aminoacyl-tRNA synthetase</keyword>
<evidence type="ECO:0000256" key="1">
    <source>
        <dbReference type="ARBA" id="ARBA00012838"/>
    </source>
</evidence>
<evidence type="ECO:0000256" key="9">
    <source>
        <dbReference type="ARBA" id="ARBA00047364"/>
    </source>
</evidence>
<organism evidence="13 14">
    <name type="scientific">Geodia barretti</name>
    <name type="common">Barrett's horny sponge</name>
    <dbReference type="NCBI Taxonomy" id="519541"/>
    <lineage>
        <taxon>Eukaryota</taxon>
        <taxon>Metazoa</taxon>
        <taxon>Porifera</taxon>
        <taxon>Demospongiae</taxon>
        <taxon>Heteroscleromorpha</taxon>
        <taxon>Tetractinellida</taxon>
        <taxon>Astrophorina</taxon>
        <taxon>Geodiidae</taxon>
        <taxon>Geodia</taxon>
    </lineage>
</organism>
<gene>
    <name evidence="13" type="ORF">GBAR_LOCUS30371</name>
</gene>
<protein>
    <recommendedName>
        <fullName evidence="7">Methionine--tRNA ligase, mitochondrial</fullName>
        <ecNumber evidence="1">6.1.1.10</ecNumber>
    </recommendedName>
    <alternativeName>
        <fullName evidence="8">Mitochondrial methionyl-tRNA synthetase</fullName>
    </alternativeName>
</protein>
<evidence type="ECO:0000256" key="10">
    <source>
        <dbReference type="RuleBase" id="RU363039"/>
    </source>
</evidence>
<dbReference type="PANTHER" id="PTHR43326">
    <property type="entry name" value="METHIONYL-TRNA SYNTHETASE"/>
    <property type="match status" value="1"/>
</dbReference>
<evidence type="ECO:0000256" key="6">
    <source>
        <dbReference type="ARBA" id="ARBA00023146"/>
    </source>
</evidence>
<name>A0AA35TWS4_GEOBA</name>
<dbReference type="FunFam" id="2.170.220.10:FF:000001">
    <property type="entry name" value="methionine--tRNA ligase, mitochondrial"/>
    <property type="match status" value="1"/>
</dbReference>
<dbReference type="SUPFAM" id="SSF52374">
    <property type="entry name" value="Nucleotidylyl transferase"/>
    <property type="match status" value="1"/>
</dbReference>
<dbReference type="Gene3D" id="2.170.220.10">
    <property type="match status" value="1"/>
</dbReference>
<dbReference type="InterPro" id="IPR014729">
    <property type="entry name" value="Rossmann-like_a/b/a_fold"/>
</dbReference>
<evidence type="ECO:0000313" key="14">
    <source>
        <dbReference type="Proteomes" id="UP001174909"/>
    </source>
</evidence>
<proteinExistence type="inferred from homology"/>
<dbReference type="GO" id="GO:0004825">
    <property type="term" value="F:methionine-tRNA ligase activity"/>
    <property type="evidence" value="ECO:0007669"/>
    <property type="project" value="UniProtKB-EC"/>
</dbReference>
<dbReference type="InterPro" id="IPR023457">
    <property type="entry name" value="Met-tRNA_synth_2"/>
</dbReference>
<evidence type="ECO:0000256" key="8">
    <source>
        <dbReference type="ARBA" id="ARBA00030331"/>
    </source>
</evidence>